<proteinExistence type="predicted"/>
<organism evidence="1 2">
    <name type="scientific">Caldimonas brevitalea</name>
    <dbReference type="NCBI Taxonomy" id="413882"/>
    <lineage>
        <taxon>Bacteria</taxon>
        <taxon>Pseudomonadati</taxon>
        <taxon>Pseudomonadota</taxon>
        <taxon>Betaproteobacteria</taxon>
        <taxon>Burkholderiales</taxon>
        <taxon>Sphaerotilaceae</taxon>
        <taxon>Caldimonas</taxon>
    </lineage>
</organism>
<evidence type="ECO:0000313" key="2">
    <source>
        <dbReference type="Proteomes" id="UP000035352"/>
    </source>
</evidence>
<name>A0A0G3BDX7_9BURK</name>
<protein>
    <submittedName>
        <fullName evidence="1">Uncharacterized protein</fullName>
    </submittedName>
</protein>
<accession>A0A0G3BDX7</accession>
<dbReference type="STRING" id="413882.AAW51_0806"/>
<dbReference type="Proteomes" id="UP000035352">
    <property type="component" value="Chromosome"/>
</dbReference>
<dbReference type="KEGG" id="pbh:AAW51_0806"/>
<keyword evidence="2" id="KW-1185">Reference proteome</keyword>
<gene>
    <name evidence="1" type="ORF">AAW51_0806</name>
</gene>
<sequence length="112" mass="11902">MSELALPVRGTTSPRADADLGGTTVVDAGFVVRSPAAMVALVGARVSESSLIQRHERGDFGDIPDADARRNWLALASGRPVRSVYRLASGARIEVVTDPRDQMTQLSLQGVD</sequence>
<reference evidence="1 2" key="1">
    <citation type="submission" date="2015-05" db="EMBL/GenBank/DDBJ databases">
        <authorList>
            <person name="Tang B."/>
            <person name="Yu Y."/>
        </authorList>
    </citation>
    <scope>NUCLEOTIDE SEQUENCE [LARGE SCALE GENOMIC DNA]</scope>
    <source>
        <strain evidence="1 2">DSM 7029</strain>
    </source>
</reference>
<dbReference type="OrthoDB" id="5522207at2"/>
<dbReference type="RefSeq" id="WP_053013322.1">
    <property type="nucleotide sequence ID" value="NZ_CP011371.1"/>
</dbReference>
<dbReference type="EMBL" id="CP011371">
    <property type="protein sequence ID" value="AKJ27497.1"/>
    <property type="molecule type" value="Genomic_DNA"/>
</dbReference>
<evidence type="ECO:0000313" key="1">
    <source>
        <dbReference type="EMBL" id="AKJ27497.1"/>
    </source>
</evidence>
<dbReference type="AlphaFoldDB" id="A0A0G3BDX7"/>